<feature type="non-terminal residue" evidence="3">
    <location>
        <position position="252"/>
    </location>
</feature>
<dbReference type="EMBL" id="KK784880">
    <property type="protein sequence ID" value="KDO77089.1"/>
    <property type="molecule type" value="Genomic_DNA"/>
</dbReference>
<gene>
    <name evidence="3" type="ORF">CISIN_1g0011232mg</name>
</gene>
<dbReference type="Proteomes" id="UP000027120">
    <property type="component" value="Unassembled WGS sequence"/>
</dbReference>
<dbReference type="EMBL" id="KK784880">
    <property type="protein sequence ID" value="KDO77092.1"/>
    <property type="molecule type" value="Genomic_DNA"/>
</dbReference>
<name>A0A067GBX0_CITSI</name>
<dbReference type="InterPro" id="IPR056454">
    <property type="entry name" value="Beta-prop_IP5PC_F"/>
</dbReference>
<keyword evidence="4" id="KW-1185">Reference proteome</keyword>
<reference evidence="3 4" key="1">
    <citation type="submission" date="2014-04" db="EMBL/GenBank/DDBJ databases">
        <authorList>
            <consortium name="International Citrus Genome Consortium"/>
            <person name="Gmitter F."/>
            <person name="Chen C."/>
            <person name="Farmerie W."/>
            <person name="Harkins T."/>
            <person name="Desany B."/>
            <person name="Mohiuddin M."/>
            <person name="Kodira C."/>
            <person name="Borodovsky M."/>
            <person name="Lomsadze A."/>
            <person name="Burns P."/>
            <person name="Jenkins J."/>
            <person name="Prochnik S."/>
            <person name="Shu S."/>
            <person name="Chapman J."/>
            <person name="Pitluck S."/>
            <person name="Schmutz J."/>
            <person name="Rokhsar D."/>
        </authorList>
    </citation>
    <scope>NUCLEOTIDE SEQUENCE</scope>
</reference>
<dbReference type="AlphaFoldDB" id="A0A067GBX0"/>
<evidence type="ECO:0000259" key="2">
    <source>
        <dbReference type="Pfam" id="PF23754"/>
    </source>
</evidence>
<protein>
    <recommendedName>
        <fullName evidence="2">IP5PC-F beta-propeller domain-containing protein</fullName>
    </recommendedName>
</protein>
<dbReference type="EMBL" id="KK784880">
    <property type="protein sequence ID" value="KDO77090.1"/>
    <property type="molecule type" value="Genomic_DNA"/>
</dbReference>
<accession>A0A067GBX0</accession>
<feature type="region of interest" description="Disordered" evidence="1">
    <location>
        <begin position="1"/>
        <end position="57"/>
    </location>
</feature>
<sequence>MDPPPLIDFSDDVVSSATSHSYTDHQGTRIFDRYSSSLSPSSSEDDETESHPSNSTIKRLDYMMEFLERKLSSSATTTNEKKRFASSSSLPEYIGKGGDIPMFKPPVRAALHPARPPSLEVKPHPLRETQIGCFLRTIVCTEEQLWAGGENGLRVWNLKELYDESESDSVSVSKSKGEDGTAPFKESVKGVSSVMCMVGDEASGVVWSGHRDGRIMCWKMNARLLDSDDGFGEVLSWQAHRGPVLSLCISSY</sequence>
<dbReference type="InterPro" id="IPR011047">
    <property type="entry name" value="Quinoprotein_ADH-like_sf"/>
</dbReference>
<dbReference type="InterPro" id="IPR015943">
    <property type="entry name" value="WD40/YVTN_repeat-like_dom_sf"/>
</dbReference>
<dbReference type="STRING" id="2711.A0A067GBX0"/>
<evidence type="ECO:0000256" key="1">
    <source>
        <dbReference type="SAM" id="MobiDB-lite"/>
    </source>
</evidence>
<evidence type="ECO:0000313" key="3">
    <source>
        <dbReference type="EMBL" id="KDO77089.1"/>
    </source>
</evidence>
<proteinExistence type="predicted"/>
<feature type="domain" description="IP5PC-F beta-propeller" evidence="2">
    <location>
        <begin position="126"/>
        <end position="252"/>
    </location>
</feature>
<dbReference type="EMBL" id="KK784880">
    <property type="protein sequence ID" value="KDO77091.1"/>
    <property type="molecule type" value="Genomic_DNA"/>
</dbReference>
<evidence type="ECO:0000313" key="4">
    <source>
        <dbReference type="Proteomes" id="UP000027120"/>
    </source>
</evidence>
<feature type="compositionally biased region" description="Basic and acidic residues" evidence="1">
    <location>
        <begin position="22"/>
        <end position="32"/>
    </location>
</feature>
<dbReference type="Gene3D" id="2.130.10.10">
    <property type="entry name" value="YVTN repeat-like/Quinoprotein amine dehydrogenase"/>
    <property type="match status" value="1"/>
</dbReference>
<dbReference type="Pfam" id="PF23754">
    <property type="entry name" value="Beta-prop_IP5PC_F"/>
    <property type="match status" value="1"/>
</dbReference>
<dbReference type="SUPFAM" id="SSF50998">
    <property type="entry name" value="Quinoprotein alcohol dehydrogenase-like"/>
    <property type="match status" value="1"/>
</dbReference>
<organism evidence="3 4">
    <name type="scientific">Citrus sinensis</name>
    <name type="common">Sweet orange</name>
    <name type="synonym">Citrus aurantium var. sinensis</name>
    <dbReference type="NCBI Taxonomy" id="2711"/>
    <lineage>
        <taxon>Eukaryota</taxon>
        <taxon>Viridiplantae</taxon>
        <taxon>Streptophyta</taxon>
        <taxon>Embryophyta</taxon>
        <taxon>Tracheophyta</taxon>
        <taxon>Spermatophyta</taxon>
        <taxon>Magnoliopsida</taxon>
        <taxon>eudicotyledons</taxon>
        <taxon>Gunneridae</taxon>
        <taxon>Pentapetalae</taxon>
        <taxon>rosids</taxon>
        <taxon>malvids</taxon>
        <taxon>Sapindales</taxon>
        <taxon>Rutaceae</taxon>
        <taxon>Aurantioideae</taxon>
        <taxon>Citrus</taxon>
    </lineage>
</organism>